<gene>
    <name evidence="2" type="ORF">IAC96_10360</name>
</gene>
<protein>
    <submittedName>
        <fullName evidence="2">YdcF family protein</fullName>
    </submittedName>
</protein>
<dbReference type="Gene3D" id="3.40.50.620">
    <property type="entry name" value="HUPs"/>
    <property type="match status" value="1"/>
</dbReference>
<dbReference type="GO" id="GO:0043164">
    <property type="term" value="P:Gram-negative-bacterium-type cell wall biogenesis"/>
    <property type="evidence" value="ECO:0007669"/>
    <property type="project" value="TreeGrafter"/>
</dbReference>
<dbReference type="GO" id="GO:0000270">
    <property type="term" value="P:peptidoglycan metabolic process"/>
    <property type="evidence" value="ECO:0007669"/>
    <property type="project" value="TreeGrafter"/>
</dbReference>
<dbReference type="InterPro" id="IPR003848">
    <property type="entry name" value="DUF218"/>
</dbReference>
<comment type="caution">
    <text evidence="2">The sequence shown here is derived from an EMBL/GenBank/DDBJ whole genome shotgun (WGS) entry which is preliminary data.</text>
</comment>
<evidence type="ECO:0000313" key="2">
    <source>
        <dbReference type="EMBL" id="HIR89343.1"/>
    </source>
</evidence>
<dbReference type="Proteomes" id="UP000824201">
    <property type="component" value="Unassembled WGS sequence"/>
</dbReference>
<name>A0A9D1EG85_9FIRM</name>
<dbReference type="GO" id="GO:0005886">
    <property type="term" value="C:plasma membrane"/>
    <property type="evidence" value="ECO:0007669"/>
    <property type="project" value="TreeGrafter"/>
</dbReference>
<reference evidence="2" key="1">
    <citation type="submission" date="2020-10" db="EMBL/GenBank/DDBJ databases">
        <authorList>
            <person name="Gilroy R."/>
        </authorList>
    </citation>
    <scope>NUCLEOTIDE SEQUENCE</scope>
    <source>
        <strain evidence="2">ChiW13-3771</strain>
    </source>
</reference>
<accession>A0A9D1EG85</accession>
<reference evidence="2" key="2">
    <citation type="journal article" date="2021" name="PeerJ">
        <title>Extensive microbial diversity within the chicken gut microbiome revealed by metagenomics and culture.</title>
        <authorList>
            <person name="Gilroy R."/>
            <person name="Ravi A."/>
            <person name="Getino M."/>
            <person name="Pursley I."/>
            <person name="Horton D.L."/>
            <person name="Alikhan N.F."/>
            <person name="Baker D."/>
            <person name="Gharbi K."/>
            <person name="Hall N."/>
            <person name="Watson M."/>
            <person name="Adriaenssens E.M."/>
            <person name="Foster-Nyarko E."/>
            <person name="Jarju S."/>
            <person name="Secka A."/>
            <person name="Antonio M."/>
            <person name="Oren A."/>
            <person name="Chaudhuri R.R."/>
            <person name="La Ragione R."/>
            <person name="Hildebrand F."/>
            <person name="Pallen M.J."/>
        </authorList>
    </citation>
    <scope>NUCLEOTIDE SEQUENCE</scope>
    <source>
        <strain evidence="2">ChiW13-3771</strain>
    </source>
</reference>
<evidence type="ECO:0000313" key="3">
    <source>
        <dbReference type="Proteomes" id="UP000824201"/>
    </source>
</evidence>
<evidence type="ECO:0000259" key="1">
    <source>
        <dbReference type="Pfam" id="PF02698"/>
    </source>
</evidence>
<dbReference type="InterPro" id="IPR051599">
    <property type="entry name" value="Cell_Envelope_Assoc"/>
</dbReference>
<organism evidence="2 3">
    <name type="scientific">Candidatus Fimimorpha faecalis</name>
    <dbReference type="NCBI Taxonomy" id="2840824"/>
    <lineage>
        <taxon>Bacteria</taxon>
        <taxon>Bacillati</taxon>
        <taxon>Bacillota</taxon>
        <taxon>Clostridia</taxon>
        <taxon>Eubacteriales</taxon>
        <taxon>Candidatus Fimimorpha</taxon>
    </lineage>
</organism>
<sequence length="204" mass="23981">MKKRYLQDIENFIFLEDELEPADIIFIPGNGFPQMAEEAAKLYQKGFAKWLLPSGRYSINLGHFGGVVVNQERYCGDYKTEWEFLTDVLMKNGVPKERILKEDQATYTYENAIFSRNQLKEKEIAIKKAIICCHAFHARRCQMYYEQIFPTVKLMIHPVDTGITKQNWLDSDEGAQKVFGEVERCGTQMWMIWEDIKQSMERKK</sequence>
<dbReference type="Pfam" id="PF02698">
    <property type="entry name" value="DUF218"/>
    <property type="match status" value="1"/>
</dbReference>
<dbReference type="CDD" id="cd06259">
    <property type="entry name" value="YdcF-like"/>
    <property type="match status" value="1"/>
</dbReference>
<dbReference type="EMBL" id="DVHN01000133">
    <property type="protein sequence ID" value="HIR89343.1"/>
    <property type="molecule type" value="Genomic_DNA"/>
</dbReference>
<dbReference type="PANTHER" id="PTHR30336">
    <property type="entry name" value="INNER MEMBRANE PROTEIN, PROBABLE PERMEASE"/>
    <property type="match status" value="1"/>
</dbReference>
<dbReference type="PANTHER" id="PTHR30336:SF4">
    <property type="entry name" value="ENVELOPE BIOGENESIS FACTOR ELYC"/>
    <property type="match status" value="1"/>
</dbReference>
<proteinExistence type="predicted"/>
<feature type="domain" description="DUF218" evidence="1">
    <location>
        <begin position="23"/>
        <end position="171"/>
    </location>
</feature>
<dbReference type="AlphaFoldDB" id="A0A9D1EG85"/>
<dbReference type="InterPro" id="IPR014729">
    <property type="entry name" value="Rossmann-like_a/b/a_fold"/>
</dbReference>